<dbReference type="EMBL" id="RPFL01000001">
    <property type="protein sequence ID" value="RPD90864.1"/>
    <property type="molecule type" value="Genomic_DNA"/>
</dbReference>
<evidence type="ECO:0000256" key="5">
    <source>
        <dbReference type="HAMAP-Rule" id="MF_00835"/>
    </source>
</evidence>
<organism evidence="6 7">
    <name type="scientific">Neisseria weixii</name>
    <dbReference type="NCBI Taxonomy" id="1853276"/>
    <lineage>
        <taxon>Bacteria</taxon>
        <taxon>Pseudomonadati</taxon>
        <taxon>Pseudomonadota</taxon>
        <taxon>Betaproteobacteria</taxon>
        <taxon>Neisseriales</taxon>
        <taxon>Neisseriaceae</taxon>
        <taxon>Neisseria</taxon>
    </lineage>
</organism>
<dbReference type="GO" id="GO:0009102">
    <property type="term" value="P:biotin biosynthetic process"/>
    <property type="evidence" value="ECO:0007669"/>
    <property type="project" value="UniProtKB-UniRule"/>
</dbReference>
<evidence type="ECO:0000313" key="7">
    <source>
        <dbReference type="Proteomes" id="UP000272412"/>
    </source>
</evidence>
<dbReference type="InterPro" id="IPR011814">
    <property type="entry name" value="BioC"/>
</dbReference>
<keyword evidence="3 5" id="KW-0949">S-adenosyl-L-methionine</keyword>
<protein>
    <recommendedName>
        <fullName evidence="5">Malonyl-[acyl-carrier protein] O-methyltransferase</fullName>
        <shortName evidence="5">Malonyl-ACP O-methyltransferase</shortName>
        <ecNumber evidence="5">2.1.1.197</ecNumber>
    </recommendedName>
    <alternativeName>
        <fullName evidence="5">Biotin synthesis protein BioC</fullName>
    </alternativeName>
</protein>
<keyword evidence="4 5" id="KW-0093">Biotin biosynthesis</keyword>
<comment type="caution">
    <text evidence="6">The sequence shown here is derived from an EMBL/GenBank/DDBJ whole genome shotgun (WGS) entry which is preliminary data.</text>
</comment>
<dbReference type="AlphaFoldDB" id="A0A3N4N3K4"/>
<keyword evidence="7" id="KW-1185">Reference proteome</keyword>
<dbReference type="UniPathway" id="UPA00078"/>
<name>A0A3N4N3K4_9NEIS</name>
<dbReference type="HAMAP" id="MF_00835">
    <property type="entry name" value="BioC"/>
    <property type="match status" value="1"/>
</dbReference>
<keyword evidence="2 5" id="KW-0808">Transferase</keyword>
<dbReference type="Pfam" id="PF13489">
    <property type="entry name" value="Methyltransf_23"/>
    <property type="match status" value="1"/>
</dbReference>
<dbReference type="KEGG" id="nwx:CGZ65_11855"/>
<dbReference type="RefSeq" id="WP_096295950.1">
    <property type="nucleotide sequence ID" value="NZ_CP023429.1"/>
</dbReference>
<comment type="similarity">
    <text evidence="5">Belongs to the methyltransferase superfamily.</text>
</comment>
<dbReference type="EC" id="2.1.1.197" evidence="5"/>
<dbReference type="GO" id="GO:0102130">
    <property type="term" value="F:malonyl-CoA methyltransferase activity"/>
    <property type="evidence" value="ECO:0007669"/>
    <property type="project" value="UniProtKB-EC"/>
</dbReference>
<sequence length="252" mass="28529">MMPDKQRIAARFAAATPHYDRHAEAQKIIHGELDKWLALYASERVAKILEIGCGTGLFSRLLAQRFPQAKLVLNDLDAACAPDWPYNRPSETEYRFGDAEAIDLGRGYDIIASASALQWLARPDVFVRHAAQRLVSDGLLLFNTFTPDNLHPIRALTGRGLHYPAAAEWAAWLHRDYDILALEQHTITLAFDTPRDALRHLQYTGVTATNTGFVWTKQHLQNFETQYRAHHALPDGRVSLDYTPLYIAARKK</sequence>
<evidence type="ECO:0000256" key="4">
    <source>
        <dbReference type="ARBA" id="ARBA00022756"/>
    </source>
</evidence>
<reference evidence="6 7" key="1">
    <citation type="submission" date="2018-11" db="EMBL/GenBank/DDBJ databases">
        <title>Neisseria weixii sp. nov. isolated from the rectal contents of plateau pika (Ochotona cruzoniae).</title>
        <authorList>
            <person name="Zhang G."/>
        </authorList>
    </citation>
    <scope>NUCLEOTIDE SEQUENCE [LARGE SCALE GENOMIC DNA]</scope>
    <source>
        <strain evidence="6 7">10009</strain>
    </source>
</reference>
<dbReference type="GO" id="GO:0010340">
    <property type="term" value="F:carboxyl-O-methyltransferase activity"/>
    <property type="evidence" value="ECO:0007669"/>
    <property type="project" value="UniProtKB-UniRule"/>
</dbReference>
<evidence type="ECO:0000256" key="1">
    <source>
        <dbReference type="ARBA" id="ARBA00022603"/>
    </source>
</evidence>
<evidence type="ECO:0000256" key="3">
    <source>
        <dbReference type="ARBA" id="ARBA00022691"/>
    </source>
</evidence>
<dbReference type="GO" id="GO:0032259">
    <property type="term" value="P:methylation"/>
    <property type="evidence" value="ECO:0007669"/>
    <property type="project" value="UniProtKB-KW"/>
</dbReference>
<dbReference type="CDD" id="cd02440">
    <property type="entry name" value="AdoMet_MTases"/>
    <property type="match status" value="1"/>
</dbReference>
<proteinExistence type="inferred from homology"/>
<dbReference type="SUPFAM" id="SSF53335">
    <property type="entry name" value="S-adenosyl-L-methionine-dependent methyltransferases"/>
    <property type="match status" value="1"/>
</dbReference>
<dbReference type="Gene3D" id="3.40.50.150">
    <property type="entry name" value="Vaccinia Virus protein VP39"/>
    <property type="match status" value="1"/>
</dbReference>
<comment type="catalytic activity">
    <reaction evidence="5">
        <text>malonyl-[ACP] + S-adenosyl-L-methionine = malonyl-[ACP] methyl ester + S-adenosyl-L-homocysteine</text>
        <dbReference type="Rhea" id="RHEA:17105"/>
        <dbReference type="Rhea" id="RHEA-COMP:9623"/>
        <dbReference type="Rhea" id="RHEA-COMP:9954"/>
        <dbReference type="ChEBI" id="CHEBI:57856"/>
        <dbReference type="ChEBI" id="CHEBI:59789"/>
        <dbReference type="ChEBI" id="CHEBI:78449"/>
        <dbReference type="ChEBI" id="CHEBI:78845"/>
        <dbReference type="EC" id="2.1.1.197"/>
    </reaction>
</comment>
<keyword evidence="1 5" id="KW-0489">Methyltransferase</keyword>
<accession>A0A3N4N3K4</accession>
<evidence type="ECO:0000256" key="2">
    <source>
        <dbReference type="ARBA" id="ARBA00022679"/>
    </source>
</evidence>
<comment type="pathway">
    <text evidence="5">Cofactor biosynthesis; biotin biosynthesis.</text>
</comment>
<dbReference type="Proteomes" id="UP000272412">
    <property type="component" value="Unassembled WGS sequence"/>
</dbReference>
<gene>
    <name evidence="5" type="primary">bioC</name>
    <name evidence="6" type="ORF">EGK74_00480</name>
</gene>
<evidence type="ECO:0000313" key="6">
    <source>
        <dbReference type="EMBL" id="RPD90864.1"/>
    </source>
</evidence>
<dbReference type="InterPro" id="IPR029063">
    <property type="entry name" value="SAM-dependent_MTases_sf"/>
</dbReference>
<comment type="function">
    <text evidence="5">Converts the free carboxyl group of a malonyl-thioester to its methyl ester by transfer of a methyl group from S-adenosyl-L-methionine (SAM). It allows to synthesize pimeloyl-ACP via the fatty acid synthetic pathway.</text>
</comment>